<dbReference type="RefSeq" id="WP_015884303.1">
    <property type="nucleotide sequence ID" value="NC_012669.1"/>
</dbReference>
<dbReference type="InterPro" id="IPR029068">
    <property type="entry name" value="Glyas_Bleomycin-R_OHBP_Dase"/>
</dbReference>
<name>C5C4E2_BEUC1</name>
<dbReference type="Pfam" id="PF18029">
    <property type="entry name" value="Glyoxalase_6"/>
    <property type="match status" value="2"/>
</dbReference>
<proteinExistence type="predicted"/>
<keyword evidence="3" id="KW-1185">Reference proteome</keyword>
<protein>
    <recommendedName>
        <fullName evidence="1">Glyoxalase-like domain-containing protein</fullName>
    </recommendedName>
</protein>
<dbReference type="eggNOG" id="COG0346">
    <property type="taxonomic scope" value="Bacteria"/>
</dbReference>
<dbReference type="PANTHER" id="PTHR35908">
    <property type="entry name" value="HYPOTHETICAL FUSION PROTEIN"/>
    <property type="match status" value="1"/>
</dbReference>
<dbReference type="STRING" id="471853.Bcav_3824"/>
<reference evidence="2 3" key="1">
    <citation type="journal article" date="2009" name="Stand. Genomic Sci.">
        <title>Complete genome sequence of Beutenbergia cavernae type strain (HKI 0122).</title>
        <authorList>
            <person name="Land M."/>
            <person name="Pukall R."/>
            <person name="Abt B."/>
            <person name="Goker M."/>
            <person name="Rohde M."/>
            <person name="Glavina Del Rio T."/>
            <person name="Tice H."/>
            <person name="Copeland A."/>
            <person name="Cheng J.F."/>
            <person name="Lucas S."/>
            <person name="Chen F."/>
            <person name="Nolan M."/>
            <person name="Bruce D."/>
            <person name="Goodwin L."/>
            <person name="Pitluck S."/>
            <person name="Ivanova N."/>
            <person name="Mavromatis K."/>
            <person name="Ovchinnikova G."/>
            <person name="Pati A."/>
            <person name="Chen A."/>
            <person name="Palaniappan K."/>
            <person name="Hauser L."/>
            <person name="Chang Y.J."/>
            <person name="Jefferies C.C."/>
            <person name="Saunders E."/>
            <person name="Brettin T."/>
            <person name="Detter J.C."/>
            <person name="Han C."/>
            <person name="Chain P."/>
            <person name="Bristow J."/>
            <person name="Eisen J.A."/>
            <person name="Markowitz V."/>
            <person name="Hugenholtz P."/>
            <person name="Kyrpides N.C."/>
            <person name="Klenk H.P."/>
            <person name="Lapidus A."/>
        </authorList>
    </citation>
    <scope>NUCLEOTIDE SEQUENCE [LARGE SCALE GENOMIC DNA]</scope>
    <source>
        <strain evidence="3">ATCC BAA-8 / DSM 12333 / NBRC 16432</strain>
    </source>
</reference>
<dbReference type="CDD" id="cd06587">
    <property type="entry name" value="VOC"/>
    <property type="match status" value="1"/>
</dbReference>
<gene>
    <name evidence="2" type="ordered locus">Bcav_3824</name>
</gene>
<dbReference type="EMBL" id="CP001618">
    <property type="protein sequence ID" value="ACQ82066.1"/>
    <property type="molecule type" value="Genomic_DNA"/>
</dbReference>
<dbReference type="Proteomes" id="UP000007962">
    <property type="component" value="Chromosome"/>
</dbReference>
<evidence type="ECO:0000313" key="3">
    <source>
        <dbReference type="Proteomes" id="UP000007962"/>
    </source>
</evidence>
<dbReference type="OrthoDB" id="15077at2"/>
<evidence type="ECO:0000313" key="2">
    <source>
        <dbReference type="EMBL" id="ACQ82066.1"/>
    </source>
</evidence>
<dbReference type="SUPFAM" id="SSF54593">
    <property type="entry name" value="Glyoxalase/Bleomycin resistance protein/Dihydroxybiphenyl dioxygenase"/>
    <property type="match status" value="1"/>
</dbReference>
<dbReference type="HOGENOM" id="CLU_705530_0_0_11"/>
<dbReference type="Gene3D" id="3.10.180.10">
    <property type="entry name" value="2,3-Dihydroxybiphenyl 1,2-Dioxygenase, domain 1"/>
    <property type="match status" value="2"/>
</dbReference>
<dbReference type="PANTHER" id="PTHR35908:SF1">
    <property type="entry name" value="CONSERVED PROTEIN"/>
    <property type="match status" value="1"/>
</dbReference>
<sequence>MTTSFELADGVEDWRVLGGDASAWFPASSHATGAALGSRVAGLPDAAADVDVRATGVRVRLRGAGDGTADPAQVEAARAISAEARELGLRADPAALQDVRLVVETATPDAARSFWREVLDYEPVGEHVLMDPRHRDPLVAFRVREAVPPLRNRLHLDVVRPPDAVGAVQRALARTPTGPFGVMIADDEGNEVDLVPGERVPGGADTEDWWAVFAGTAFYATSSPEQAASLAVAVANLADDAGIPLLVDVRPGGVTIDTGKDQWHPDVQPAFSGLAGPLQAAARAAGGAPARDGARFVQIGMDAVDVPATRAFWAAALGYVEDPRQGLTDLYDPRRFGPVMFFQDMEASDDARRRQRGRIHVELAVPHDAVDARVDAALAAGGRVVEDERPGRCVVADPEGNELAITARTDDVGTALP</sequence>
<feature type="domain" description="Glyoxalase-like" evidence="1">
    <location>
        <begin position="101"/>
        <end position="194"/>
    </location>
</feature>
<accession>C5C4E2</accession>
<feature type="domain" description="Glyoxalase-like" evidence="1">
    <location>
        <begin position="299"/>
        <end position="405"/>
    </location>
</feature>
<dbReference type="AlphaFoldDB" id="C5C4E2"/>
<evidence type="ECO:0000259" key="1">
    <source>
        <dbReference type="Pfam" id="PF18029"/>
    </source>
</evidence>
<dbReference type="InterPro" id="IPR041581">
    <property type="entry name" value="Glyoxalase_6"/>
</dbReference>
<organism evidence="2 3">
    <name type="scientific">Beutenbergia cavernae (strain ATCC BAA-8 / DSM 12333 / CCUG 43141 / JCM 11478 / NBRC 16432 / NCIMB 13614 / HKI 0122)</name>
    <dbReference type="NCBI Taxonomy" id="471853"/>
    <lineage>
        <taxon>Bacteria</taxon>
        <taxon>Bacillati</taxon>
        <taxon>Actinomycetota</taxon>
        <taxon>Actinomycetes</taxon>
        <taxon>Micrococcales</taxon>
        <taxon>Beutenbergiaceae</taxon>
        <taxon>Beutenbergia</taxon>
    </lineage>
</organism>
<dbReference type="KEGG" id="bcv:Bcav_3824"/>